<keyword evidence="3" id="KW-0032">Aminotransferase</keyword>
<gene>
    <name evidence="6" type="ORF">CLO192961_LOCUS296313</name>
</gene>
<reference evidence="6 7" key="1">
    <citation type="submission" date="2019-06" db="EMBL/GenBank/DDBJ databases">
        <authorList>
            <person name="Broberg M."/>
        </authorList>
    </citation>
    <scope>NUCLEOTIDE SEQUENCE [LARGE SCALE GENOMIC DNA]</scope>
</reference>
<proteinExistence type="inferred from homology"/>
<evidence type="ECO:0000256" key="3">
    <source>
        <dbReference type="ARBA" id="ARBA00022576"/>
    </source>
</evidence>
<organism evidence="6 7">
    <name type="scientific">Bionectria ochroleuca</name>
    <name type="common">Gliocladium roseum</name>
    <dbReference type="NCBI Taxonomy" id="29856"/>
    <lineage>
        <taxon>Eukaryota</taxon>
        <taxon>Fungi</taxon>
        <taxon>Dikarya</taxon>
        <taxon>Ascomycota</taxon>
        <taxon>Pezizomycotina</taxon>
        <taxon>Sordariomycetes</taxon>
        <taxon>Hypocreomycetidae</taxon>
        <taxon>Hypocreales</taxon>
        <taxon>Bionectriaceae</taxon>
        <taxon>Clonostachys</taxon>
    </lineage>
</organism>
<dbReference type="EMBL" id="CABFNS010000826">
    <property type="protein sequence ID" value="VUC30963.1"/>
    <property type="molecule type" value="Genomic_DNA"/>
</dbReference>
<dbReference type="PIRSF" id="PIRSF006468">
    <property type="entry name" value="BCAT1"/>
    <property type="match status" value="1"/>
</dbReference>
<keyword evidence="5" id="KW-0663">Pyridoxal phosphate</keyword>
<dbReference type="SUPFAM" id="SSF56752">
    <property type="entry name" value="D-aminoacid aminotransferase-like PLP-dependent enzymes"/>
    <property type="match status" value="1"/>
</dbReference>
<dbReference type="InterPro" id="IPR001544">
    <property type="entry name" value="Aminotrans_IV"/>
</dbReference>
<dbReference type="PANTHER" id="PTHR11825:SF69">
    <property type="entry name" value="BRANCHED-CHAIN-AMINO-ACID AMINOTRANSFERASE"/>
    <property type="match status" value="1"/>
</dbReference>
<dbReference type="InterPro" id="IPR005786">
    <property type="entry name" value="B_amino_transII"/>
</dbReference>
<dbReference type="Gene3D" id="3.20.10.10">
    <property type="entry name" value="D-amino Acid Aminotransferase, subunit A, domain 2"/>
    <property type="match status" value="1"/>
</dbReference>
<evidence type="ECO:0000256" key="1">
    <source>
        <dbReference type="ARBA" id="ARBA00001933"/>
    </source>
</evidence>
<comment type="similarity">
    <text evidence="2">Belongs to the class-IV pyridoxal-phosphate-dependent aminotransferase family.</text>
</comment>
<comment type="caution">
    <text evidence="6">The sequence shown here is derived from an EMBL/GenBank/DDBJ whole genome shotgun (WGS) entry which is preliminary data.</text>
</comment>
<dbReference type="InterPro" id="IPR036038">
    <property type="entry name" value="Aminotransferase-like"/>
</dbReference>
<evidence type="ECO:0000256" key="5">
    <source>
        <dbReference type="ARBA" id="ARBA00022898"/>
    </source>
</evidence>
<keyword evidence="4" id="KW-0808">Transferase</keyword>
<evidence type="ECO:0000313" key="6">
    <source>
        <dbReference type="EMBL" id="VUC30963.1"/>
    </source>
</evidence>
<comment type="cofactor">
    <cofactor evidence="1">
        <name>pyridoxal 5'-phosphate</name>
        <dbReference type="ChEBI" id="CHEBI:597326"/>
    </cofactor>
</comment>
<protein>
    <recommendedName>
        <fullName evidence="8">Branched-chain-amino-acid aminotransferase</fullName>
    </recommendedName>
</protein>
<keyword evidence="7" id="KW-1185">Reference proteome</keyword>
<dbReference type="InterPro" id="IPR043132">
    <property type="entry name" value="BCAT-like_C"/>
</dbReference>
<dbReference type="Proteomes" id="UP000766486">
    <property type="component" value="Unassembled WGS sequence"/>
</dbReference>
<evidence type="ECO:0000256" key="4">
    <source>
        <dbReference type="ARBA" id="ARBA00022679"/>
    </source>
</evidence>
<dbReference type="Gene3D" id="3.30.470.10">
    <property type="match status" value="1"/>
</dbReference>
<evidence type="ECO:0000313" key="7">
    <source>
        <dbReference type="Proteomes" id="UP000766486"/>
    </source>
</evidence>
<dbReference type="PANTHER" id="PTHR11825">
    <property type="entry name" value="SUBGROUP IIII AMINOTRANSFERASE"/>
    <property type="match status" value="1"/>
</dbReference>
<dbReference type="Pfam" id="PF01063">
    <property type="entry name" value="Aminotran_4"/>
    <property type="match status" value="1"/>
</dbReference>
<evidence type="ECO:0000256" key="2">
    <source>
        <dbReference type="ARBA" id="ARBA00009320"/>
    </source>
</evidence>
<name>A0ABY6UIX7_BIOOC</name>
<evidence type="ECO:0008006" key="8">
    <source>
        <dbReference type="Google" id="ProtNLM"/>
    </source>
</evidence>
<dbReference type="InterPro" id="IPR043131">
    <property type="entry name" value="BCAT-like_N"/>
</dbReference>
<sequence>MHTTDVNEGVEDAKEWLAKAFRRVRLTVISKIEQNESIYRELDASRAKVTLKEKDANPKSQAGADSRKTFTDHMVVVDWTADRGWADPEIVPHAAFTLMPTASVLHYSTVCYEGMKLYRGFDGKLRLYRPDENAARLATSAERISLPAPPPAEFKALVKKLCSIDGPKWLPQSRQGEYLYIRPCIIGTDPSMGFDIPKEARFFIVISGWETVAETAPSGLRLLTSRADEIRAWPGGSGNFKVGPNYGPTLRNLGQTKGRGYDMTLWLFGPDSRITEALCYLEKYLELVTSPVGDGLILPGITRQSVLTLASERLREGAATAYNLEPLEVVERPLTMSDLAAAHDEGRLLAGLAVGTTYFVTPVGEIDWNGKQILLDSAENKHLLAIKGWLSDIMYGKVESEWAEIVDE</sequence>
<accession>A0ABY6UIX7</accession>